<keyword evidence="5" id="KW-0597">Phosphoprotein</keyword>
<dbReference type="Pfam" id="PF00072">
    <property type="entry name" value="Response_reg"/>
    <property type="match status" value="1"/>
</dbReference>
<dbReference type="InterPro" id="IPR001789">
    <property type="entry name" value="Sig_transdc_resp-reg_receiver"/>
</dbReference>
<evidence type="ECO:0000256" key="5">
    <source>
        <dbReference type="PROSITE-ProRule" id="PRU00169"/>
    </source>
</evidence>
<feature type="region of interest" description="Disordered" evidence="7">
    <location>
        <begin position="623"/>
        <end position="658"/>
    </location>
</feature>
<evidence type="ECO:0000259" key="9">
    <source>
        <dbReference type="PROSITE" id="PS50109"/>
    </source>
</evidence>
<keyword evidence="8" id="KW-0812">Transmembrane</keyword>
<keyword evidence="12" id="KW-1185">Reference proteome</keyword>
<dbReference type="SUPFAM" id="SSF55874">
    <property type="entry name" value="ATPase domain of HSP90 chaperone/DNA topoisomerase II/histidine kinase"/>
    <property type="match status" value="1"/>
</dbReference>
<dbReference type="EMBL" id="CDMY01000292">
    <property type="protein sequence ID" value="CEL99923.1"/>
    <property type="molecule type" value="Genomic_DNA"/>
</dbReference>
<evidence type="ECO:0000256" key="2">
    <source>
        <dbReference type="ARBA" id="ARBA00012438"/>
    </source>
</evidence>
<sequence length="994" mass="110881">MTPGDTDEQQELSGWRFGDFFDFNLLQGWTFHNEKLETTYQRESLTVCHRRQMWLGCFLLVPHAIRTIKLFDVHGPTSVDFSVSMVLASLAVAAVVVQAVFRLRKGKALTKESLWWRRLHGMIIPLFYVLYTTVFINETFRERVIDIYDFGKEGTMPFAQQVGLFVLTHMISLCSASCVDFVLLYLVTCVSFFAVTTLCGGVVPRYLGLVVEERKQRVLILQKWLQKEAAKAKHLLMATMHHELKNGLHVMTLELEEIEEIILEHQREQRTARQKTQTQTDTYDASLLKSISLVKAECEDLYANVIDILENDRKEAGESSAARQEVFCPRKPIQQLAKRYKILAARNGNLLNVTFGADLPKLIVGDRYRYTQICRNYMNNAIKFCKQGTIQVSVETSPKRHTLASLEDTSSVNLATLMASPELVQKAMGLAATPLSLSTLTDWQASGLAFQQMEIVLRVTDSGIGIDADKLQTIFTPWRTAGGVVETSYSSTGLGLSYVSDLARNFFTGGRAWAESPGQNRGSSFFFAATFTTIVPVSSLRPAHHKSSPPTPAANTPALHKAHSFMDCQEDGNEPTETPAGHSSSKDIERAPPRDESKNLSFHCDDEVTAEADFPRRCSLSRDITGASESAPSPILPRRKTSPLEGEEFDESARQIRWTPKNQLDVQRLFSSTEADTGQKGEKETQQDGTEGGEDHQKEERVWTLLLVDDIEFIRATQGMFFMRRGYKTILEADTGRAALSVYIDYLKTHRHFLDAVVTDLDMPQMNGAELGKHLHDVHHLYREEALRLGYGIQNPTFRMLQPANLPHPTSSHASVPLLATIPQYLVDSLVRHLQSVLDAIEQPPAEADTSGENEDFELVLTGSTKQSATHGGNEELSVMSSFSQLARGLSPQMVKELMNEVNIRGGSRRSSLKGDEITAPTDGTTPNRRISLAGVPHPPASDNQGVVVKGLLPCPPPIVLVTGANPQFLKRLEKTVFTAVVEKGKMKRLKELF</sequence>
<keyword evidence="8" id="KW-1133">Transmembrane helix</keyword>
<feature type="region of interest" description="Disordered" evidence="7">
    <location>
        <begin position="568"/>
        <end position="601"/>
    </location>
</feature>
<evidence type="ECO:0000313" key="12">
    <source>
        <dbReference type="Proteomes" id="UP000041254"/>
    </source>
</evidence>
<dbReference type="GO" id="GO:0005886">
    <property type="term" value="C:plasma membrane"/>
    <property type="evidence" value="ECO:0007669"/>
    <property type="project" value="TreeGrafter"/>
</dbReference>
<feature type="compositionally biased region" description="Basic and acidic residues" evidence="7">
    <location>
        <begin position="677"/>
        <end position="686"/>
    </location>
</feature>
<dbReference type="InterPro" id="IPR036890">
    <property type="entry name" value="HATPase_C_sf"/>
</dbReference>
<dbReference type="InParanoid" id="A0A0G4ERK8"/>
<evidence type="ECO:0000256" key="8">
    <source>
        <dbReference type="SAM" id="Phobius"/>
    </source>
</evidence>
<feature type="region of interest" description="Disordered" evidence="7">
    <location>
        <begin position="671"/>
        <end position="697"/>
    </location>
</feature>
<dbReference type="Gene3D" id="3.30.565.10">
    <property type="entry name" value="Histidine kinase-like ATPase, C-terminal domain"/>
    <property type="match status" value="1"/>
</dbReference>
<feature type="domain" description="Histidine kinase" evidence="9">
    <location>
        <begin position="239"/>
        <end position="539"/>
    </location>
</feature>
<dbReference type="InterPro" id="IPR011006">
    <property type="entry name" value="CheY-like_superfamily"/>
</dbReference>
<keyword evidence="6" id="KW-0175">Coiled coil</keyword>
<name>A0A0G4ERK8_VITBC</name>
<dbReference type="GO" id="GO:0000155">
    <property type="term" value="F:phosphorelay sensor kinase activity"/>
    <property type="evidence" value="ECO:0007669"/>
    <property type="project" value="TreeGrafter"/>
</dbReference>
<keyword evidence="8" id="KW-0472">Membrane</keyword>
<dbReference type="InterPro" id="IPR003594">
    <property type="entry name" value="HATPase_dom"/>
</dbReference>
<evidence type="ECO:0000256" key="4">
    <source>
        <dbReference type="ARBA" id="ARBA00022777"/>
    </source>
</evidence>
<accession>A0A0G4ERK8</accession>
<dbReference type="PANTHER" id="PTHR43047">
    <property type="entry name" value="TWO-COMPONENT HISTIDINE PROTEIN KINASE"/>
    <property type="match status" value="1"/>
</dbReference>
<evidence type="ECO:0000259" key="10">
    <source>
        <dbReference type="PROSITE" id="PS50110"/>
    </source>
</evidence>
<evidence type="ECO:0000256" key="7">
    <source>
        <dbReference type="SAM" id="MobiDB-lite"/>
    </source>
</evidence>
<dbReference type="OrthoDB" id="304129at2759"/>
<feature type="domain" description="Response regulatory" evidence="10">
    <location>
        <begin position="704"/>
        <end position="859"/>
    </location>
</feature>
<gene>
    <name evidence="11" type="ORF">Vbra_12700</name>
</gene>
<dbReference type="SUPFAM" id="SSF52172">
    <property type="entry name" value="CheY-like"/>
    <property type="match status" value="1"/>
</dbReference>
<dbReference type="GO" id="GO:0009927">
    <property type="term" value="F:histidine phosphotransfer kinase activity"/>
    <property type="evidence" value="ECO:0007669"/>
    <property type="project" value="TreeGrafter"/>
</dbReference>
<feature type="transmembrane region" description="Helical" evidence="8">
    <location>
        <begin position="183"/>
        <end position="207"/>
    </location>
</feature>
<dbReference type="VEuPathDB" id="CryptoDB:Vbra_12700"/>
<feature type="transmembrane region" description="Helical" evidence="8">
    <location>
        <begin position="156"/>
        <end position="176"/>
    </location>
</feature>
<organism evidence="11 12">
    <name type="scientific">Vitrella brassicaformis (strain CCMP3155)</name>
    <dbReference type="NCBI Taxonomy" id="1169540"/>
    <lineage>
        <taxon>Eukaryota</taxon>
        <taxon>Sar</taxon>
        <taxon>Alveolata</taxon>
        <taxon>Colpodellida</taxon>
        <taxon>Vitrellaceae</taxon>
        <taxon>Vitrella</taxon>
    </lineage>
</organism>
<dbReference type="STRING" id="1169540.A0A0G4ERK8"/>
<keyword evidence="3" id="KW-0808">Transferase</keyword>
<feature type="region of interest" description="Disordered" evidence="7">
    <location>
        <begin position="906"/>
        <end position="928"/>
    </location>
</feature>
<proteinExistence type="predicted"/>
<dbReference type="PROSITE" id="PS50110">
    <property type="entry name" value="RESPONSE_REGULATORY"/>
    <property type="match status" value="1"/>
</dbReference>
<evidence type="ECO:0000313" key="11">
    <source>
        <dbReference type="EMBL" id="CEL99923.1"/>
    </source>
</evidence>
<feature type="coiled-coil region" evidence="6">
    <location>
        <begin position="248"/>
        <end position="275"/>
    </location>
</feature>
<feature type="modified residue" description="4-aspartylphosphate" evidence="5">
    <location>
        <position position="760"/>
    </location>
</feature>
<dbReference type="InterPro" id="IPR005467">
    <property type="entry name" value="His_kinase_dom"/>
</dbReference>
<dbReference type="PANTHER" id="PTHR43047:SF72">
    <property type="entry name" value="OSMOSENSING HISTIDINE PROTEIN KINASE SLN1"/>
    <property type="match status" value="1"/>
</dbReference>
<dbReference type="AlphaFoldDB" id="A0A0G4ERK8"/>
<protein>
    <recommendedName>
        <fullName evidence="2">histidine kinase</fullName>
        <ecNumber evidence="2">2.7.13.3</ecNumber>
    </recommendedName>
</protein>
<feature type="compositionally biased region" description="Basic and acidic residues" evidence="7">
    <location>
        <begin position="584"/>
        <end position="601"/>
    </location>
</feature>
<evidence type="ECO:0000256" key="3">
    <source>
        <dbReference type="ARBA" id="ARBA00022679"/>
    </source>
</evidence>
<feature type="transmembrane region" description="Helical" evidence="8">
    <location>
        <begin position="83"/>
        <end position="103"/>
    </location>
</feature>
<dbReference type="Pfam" id="PF02518">
    <property type="entry name" value="HATPase_c"/>
    <property type="match status" value="1"/>
</dbReference>
<evidence type="ECO:0000256" key="1">
    <source>
        <dbReference type="ARBA" id="ARBA00000085"/>
    </source>
</evidence>
<comment type="catalytic activity">
    <reaction evidence="1">
        <text>ATP + protein L-histidine = ADP + protein N-phospho-L-histidine.</text>
        <dbReference type="EC" id="2.7.13.3"/>
    </reaction>
</comment>
<dbReference type="EC" id="2.7.13.3" evidence="2"/>
<dbReference type="PROSITE" id="PS50109">
    <property type="entry name" value="HIS_KIN"/>
    <property type="match status" value="1"/>
</dbReference>
<dbReference type="Gene3D" id="3.40.50.2300">
    <property type="match status" value="1"/>
</dbReference>
<evidence type="ECO:0000256" key="6">
    <source>
        <dbReference type="SAM" id="Coils"/>
    </source>
</evidence>
<feature type="transmembrane region" description="Helical" evidence="8">
    <location>
        <begin position="115"/>
        <end position="136"/>
    </location>
</feature>
<reference evidence="11 12" key="1">
    <citation type="submission" date="2014-11" db="EMBL/GenBank/DDBJ databases">
        <authorList>
            <person name="Zhu J."/>
            <person name="Qi W."/>
            <person name="Song R."/>
        </authorList>
    </citation>
    <scope>NUCLEOTIDE SEQUENCE [LARGE SCALE GENOMIC DNA]</scope>
</reference>
<dbReference type="Proteomes" id="UP000041254">
    <property type="component" value="Unassembled WGS sequence"/>
</dbReference>
<dbReference type="SMART" id="SM00387">
    <property type="entry name" value="HATPase_c"/>
    <property type="match status" value="1"/>
</dbReference>
<keyword evidence="4" id="KW-0418">Kinase</keyword>